<dbReference type="Proteomes" id="UP000663828">
    <property type="component" value="Unassembled WGS sequence"/>
</dbReference>
<feature type="compositionally biased region" description="Low complexity" evidence="1">
    <location>
        <begin position="258"/>
        <end position="276"/>
    </location>
</feature>
<evidence type="ECO:0000313" key="3">
    <source>
        <dbReference type="EMBL" id="CAF1531058.1"/>
    </source>
</evidence>
<evidence type="ECO:0000313" key="2">
    <source>
        <dbReference type="EMBL" id="CAF1401877.1"/>
    </source>
</evidence>
<dbReference type="EMBL" id="CAJNOJ010000881">
    <property type="protein sequence ID" value="CAF1531058.1"/>
    <property type="molecule type" value="Genomic_DNA"/>
</dbReference>
<dbReference type="EMBL" id="CAJNOR010003320">
    <property type="protein sequence ID" value="CAF1401877.1"/>
    <property type="molecule type" value="Genomic_DNA"/>
</dbReference>
<evidence type="ECO:0000313" key="5">
    <source>
        <dbReference type="Proteomes" id="UP000663852"/>
    </source>
</evidence>
<feature type="compositionally biased region" description="Polar residues" evidence="1">
    <location>
        <begin position="241"/>
        <end position="251"/>
    </location>
</feature>
<keyword evidence="4" id="KW-1185">Reference proteome</keyword>
<accession>A0A815VQ15</accession>
<organism evidence="3 5">
    <name type="scientific">Adineta ricciae</name>
    <name type="common">Rotifer</name>
    <dbReference type="NCBI Taxonomy" id="249248"/>
    <lineage>
        <taxon>Eukaryota</taxon>
        <taxon>Metazoa</taxon>
        <taxon>Spiralia</taxon>
        <taxon>Gnathifera</taxon>
        <taxon>Rotifera</taxon>
        <taxon>Eurotatoria</taxon>
        <taxon>Bdelloidea</taxon>
        <taxon>Adinetida</taxon>
        <taxon>Adinetidae</taxon>
        <taxon>Adineta</taxon>
    </lineage>
</organism>
<dbReference type="Proteomes" id="UP000663852">
    <property type="component" value="Unassembled WGS sequence"/>
</dbReference>
<dbReference type="OrthoDB" id="10067228at2759"/>
<reference evidence="3" key="1">
    <citation type="submission" date="2021-02" db="EMBL/GenBank/DDBJ databases">
        <authorList>
            <person name="Nowell W R."/>
        </authorList>
    </citation>
    <scope>NUCLEOTIDE SEQUENCE</scope>
</reference>
<evidence type="ECO:0000313" key="4">
    <source>
        <dbReference type="Proteomes" id="UP000663828"/>
    </source>
</evidence>
<gene>
    <name evidence="3" type="ORF">EDS130_LOCUS44577</name>
    <name evidence="2" type="ORF">XAT740_LOCUS34184</name>
</gene>
<evidence type="ECO:0000256" key="1">
    <source>
        <dbReference type="SAM" id="MobiDB-lite"/>
    </source>
</evidence>
<dbReference type="AlphaFoldDB" id="A0A815VQ15"/>
<feature type="region of interest" description="Disordered" evidence="1">
    <location>
        <begin position="241"/>
        <end position="316"/>
    </location>
</feature>
<name>A0A815VQ15_ADIRI</name>
<comment type="caution">
    <text evidence="3">The sequence shown here is derived from an EMBL/GenBank/DDBJ whole genome shotgun (WGS) entry which is preliminary data.</text>
</comment>
<protein>
    <submittedName>
        <fullName evidence="3">Uncharacterized protein</fullName>
    </submittedName>
</protein>
<proteinExistence type="predicted"/>
<sequence>MSSQNIFHDTRSLPTNVLTLVDDQFYEFVEQRLGMYQSLLLKMQEINSVQLIKICFPLEDGSFIVKPGVKNSFTCLRNLLSKKIDEKLKPTRTSKSPSTTAISTDSVTLASPSSISLTTTSLLQTINPPSPAVPVISIAEHRSYFLNLLKLWCSNHKDEFMSDSFDLKEGEDFILNVLNDQNNNLIVSVKCNCGRSISLNMKDGKIQLSNYQKHLRSTNCSHVKTMKKMNSEQNRINIQQSANVSSPSTSIGPMPPGSNQAESAQQAFSSDSSAVSPVLVTPSVETKGAALSEKNSLKRVRSSQSSLSKKTKRSRA</sequence>